<dbReference type="InterPro" id="IPR000866">
    <property type="entry name" value="AhpC/TSA"/>
</dbReference>
<accession>A0A3B0SCT0</accession>
<dbReference type="Gene3D" id="3.40.30.10">
    <property type="entry name" value="Glutaredoxin"/>
    <property type="match status" value="1"/>
</dbReference>
<evidence type="ECO:0000256" key="1">
    <source>
        <dbReference type="ARBA" id="ARBA00023284"/>
    </source>
</evidence>
<dbReference type="InterPro" id="IPR036249">
    <property type="entry name" value="Thioredoxin-like_sf"/>
</dbReference>
<evidence type="ECO:0000313" key="3">
    <source>
        <dbReference type="EMBL" id="VAW03008.1"/>
    </source>
</evidence>
<dbReference type="PANTHER" id="PTHR43110">
    <property type="entry name" value="THIOL PEROXIDASE"/>
    <property type="match status" value="1"/>
</dbReference>
<dbReference type="PANTHER" id="PTHR43110:SF1">
    <property type="entry name" value="THIOL PEROXIDASE"/>
    <property type="match status" value="1"/>
</dbReference>
<evidence type="ECO:0000259" key="2">
    <source>
        <dbReference type="PROSITE" id="PS51352"/>
    </source>
</evidence>
<dbReference type="AlphaFoldDB" id="A0A3B0SCT0"/>
<dbReference type="GO" id="GO:0016209">
    <property type="term" value="F:antioxidant activity"/>
    <property type="evidence" value="ECO:0007669"/>
    <property type="project" value="InterPro"/>
</dbReference>
<dbReference type="Pfam" id="PF00578">
    <property type="entry name" value="AhpC-TSA"/>
    <property type="match status" value="1"/>
</dbReference>
<proteinExistence type="predicted"/>
<reference evidence="3" key="1">
    <citation type="submission" date="2018-06" db="EMBL/GenBank/DDBJ databases">
        <authorList>
            <person name="Zhirakovskaya E."/>
        </authorList>
    </citation>
    <scope>NUCLEOTIDE SEQUENCE</scope>
</reference>
<dbReference type="InterPro" id="IPR013766">
    <property type="entry name" value="Thioredoxin_domain"/>
</dbReference>
<gene>
    <name evidence="3" type="ORF">MNBD_ALPHA05-1067</name>
</gene>
<name>A0A3B0SCT0_9ZZZZ</name>
<keyword evidence="1" id="KW-0676">Redox-active center</keyword>
<feature type="domain" description="Thioredoxin" evidence="2">
    <location>
        <begin position="40"/>
        <end position="206"/>
    </location>
</feature>
<dbReference type="EMBL" id="UOEH01000381">
    <property type="protein sequence ID" value="VAW03008.1"/>
    <property type="molecule type" value="Genomic_DNA"/>
</dbReference>
<protein>
    <recommendedName>
        <fullName evidence="2">Thioredoxin domain-containing protein</fullName>
    </recommendedName>
</protein>
<dbReference type="PROSITE" id="PS51352">
    <property type="entry name" value="THIOREDOXIN_2"/>
    <property type="match status" value="1"/>
</dbReference>
<dbReference type="GO" id="GO:0016491">
    <property type="term" value="F:oxidoreductase activity"/>
    <property type="evidence" value="ECO:0007669"/>
    <property type="project" value="InterPro"/>
</dbReference>
<sequence>MKHYLTALAAGLFTVLQPVQADETSKPATKHTEQSVELGPPVGAVIPHDLSTLDADGAAREFKNLAGEKGIVLVFIRSLDWCTFCQVQTLDITKREAEFEAKGLNVVFLSYDTPELQTRFKKKSHINPTVLSDPDSEIIKAFGLLNESMNPKGRYYGAPHPAVFIVNNEMTIAAKLYEEDYISNDKSYRNRPKIDFILSAIDTAAAEGRL</sequence>
<dbReference type="InterPro" id="IPR050455">
    <property type="entry name" value="Tpx_Peroxidase_subfamily"/>
</dbReference>
<dbReference type="SUPFAM" id="SSF52833">
    <property type="entry name" value="Thioredoxin-like"/>
    <property type="match status" value="1"/>
</dbReference>
<organism evidence="3">
    <name type="scientific">hydrothermal vent metagenome</name>
    <dbReference type="NCBI Taxonomy" id="652676"/>
    <lineage>
        <taxon>unclassified sequences</taxon>
        <taxon>metagenomes</taxon>
        <taxon>ecological metagenomes</taxon>
    </lineage>
</organism>